<dbReference type="RefSeq" id="YP_009147103.1">
    <property type="nucleotide sequence ID" value="NC_027335.2"/>
</dbReference>
<sequence length="576" mass="65213">MPKWLDKALGIEKSSIEETRNMENYKMHLREIDTNVVNNEPYSMESIEKGMNGKTTAYMQPIIGEMSVNPGYKTKPSIRNSQDLHKTLKKFGNNIILNAIINTRSNQVSMYCKPARNSETGVGYEIRLKDIEAEPTSYDIANIKRIESFLENTAQFRDPNRDNFTTFCKKLVRATYMYDQVNFEKVFDKDGNFIKFDTVDPTTIFLATNGDGKLIKNGERFVQVIDNRIVAKFNERELAFAVRNPRADIEVGQYGYPELEIALKQFIAHENTEVFNDRFFSHGGTTRGILHVKTGQQQSQQALDIFRREWRSSLAGINGSWQIPVVSAEDVKFVNMTPSANDMQFEKWLNYLINVISALYGIDPAEINFPNNGGATGSKGGSLNEGNSKEKMQASQNKGLQPLLRFIEDTVNTYIVAEFGEKYQFQFRGGDLSAQLDKLKIIEQEGKVFRTVNEIRHDKGLEPIKGGDVILNGVHIQAIGQALQEEQLEYQRSQDRLNRLLELSGGDVEQPEPEEPKDSQNDTDVSFQDEQQGLNGKSKKVNGKVDDNVGKDGQLKSEENTNSTKHGTDGIKKNKR</sequence>
<reference evidence="5" key="1">
    <citation type="submission" date="2014-05" db="EMBL/GenBank/DDBJ databases">
        <title>Complete genome sequence of Enterococcus faecalis bacteriophage ECP3.</title>
        <authorList>
            <person name="Kang H.-Y."/>
            <person name="Kim S."/>
            <person name="Kim J."/>
        </authorList>
    </citation>
    <scope>NUCLEOTIDE SEQUENCE [LARGE SCALE GENOMIC DNA]</scope>
    <source>
        <strain evidence="5">ECP3</strain>
    </source>
</reference>
<keyword evidence="2" id="KW-1162">Viral penetration into host cytoplasm</keyword>
<proteinExistence type="predicted"/>
<accession>A0A096XT30</accession>
<dbReference type="Pfam" id="PF04860">
    <property type="entry name" value="Phage_portal"/>
    <property type="match status" value="1"/>
</dbReference>
<keyword evidence="2" id="KW-1160">Virus entry into host cell</keyword>
<keyword evidence="2" id="KW-1171">Viral genome ejection through host cell envelope</keyword>
<evidence type="ECO:0000256" key="4">
    <source>
        <dbReference type="SAM" id="MobiDB-lite"/>
    </source>
</evidence>
<evidence type="ECO:0000256" key="3">
    <source>
        <dbReference type="ARBA" id="ARBA00023219"/>
    </source>
</evidence>
<feature type="compositionally biased region" description="Basic and acidic residues" evidence="4">
    <location>
        <begin position="543"/>
        <end position="559"/>
    </location>
</feature>
<feature type="compositionally biased region" description="Basic and acidic residues" evidence="4">
    <location>
        <begin position="566"/>
        <end position="576"/>
    </location>
</feature>
<dbReference type="EMBL" id="KJ801817">
    <property type="protein sequence ID" value="AII28462.1"/>
    <property type="molecule type" value="Genomic_DNA"/>
</dbReference>
<organism evidence="5 6">
    <name type="scientific">Enterococcus phage ECP3</name>
    <dbReference type="NCBI Taxonomy" id="1498168"/>
    <lineage>
        <taxon>Viruses</taxon>
        <taxon>Duplodnaviria</taxon>
        <taxon>Heunggongvirae</taxon>
        <taxon>Uroviricota</taxon>
        <taxon>Caudoviricetes</taxon>
        <taxon>Herelleviridae</taxon>
        <taxon>Brockvirinae</taxon>
        <taxon>Kochikohdavirus</taxon>
        <taxon>Kochikohdavirus ECP3</taxon>
    </lineage>
</organism>
<evidence type="ECO:0000256" key="2">
    <source>
        <dbReference type="ARBA" id="ARBA00023009"/>
    </source>
</evidence>
<feature type="compositionally biased region" description="Polar residues" evidence="4">
    <location>
        <begin position="522"/>
        <end position="535"/>
    </location>
</feature>
<evidence type="ECO:0000313" key="5">
    <source>
        <dbReference type="EMBL" id="AII28462.1"/>
    </source>
</evidence>
<keyword evidence="6" id="KW-1185">Reference proteome</keyword>
<dbReference type="GeneID" id="24628151"/>
<evidence type="ECO:0000313" key="6">
    <source>
        <dbReference type="Proteomes" id="UP000030157"/>
    </source>
</evidence>
<evidence type="ECO:0000256" key="1">
    <source>
        <dbReference type="ARBA" id="ARBA00022950"/>
    </source>
</evidence>
<dbReference type="Proteomes" id="UP000030157">
    <property type="component" value="Segment"/>
</dbReference>
<dbReference type="InterPro" id="IPR006944">
    <property type="entry name" value="Phage/GTA_portal"/>
</dbReference>
<feature type="region of interest" description="Disordered" evidence="4">
    <location>
        <begin position="504"/>
        <end position="576"/>
    </location>
</feature>
<protein>
    <submittedName>
        <fullName evidence="5">Portal protein</fullName>
    </submittedName>
</protein>
<keyword evidence="1" id="KW-0118">Viral capsid assembly</keyword>
<name>A0A096XT30_9CAUD</name>
<keyword evidence="3" id="KW-0231">Viral genome packaging</keyword>
<keyword evidence="1" id="KW-1188">Viral release from host cell</keyword>